<dbReference type="Proteomes" id="UP001596915">
    <property type="component" value="Unassembled WGS sequence"/>
</dbReference>
<evidence type="ECO:0000259" key="2">
    <source>
        <dbReference type="Pfam" id="PF00171"/>
    </source>
</evidence>
<dbReference type="InterPro" id="IPR016163">
    <property type="entry name" value="Ald_DH_C"/>
</dbReference>
<protein>
    <submittedName>
        <fullName evidence="3">Aldehyde dehydrogenase family protein</fullName>
    </submittedName>
</protein>
<name>A0ABW2X790_9ACTN</name>
<dbReference type="Pfam" id="PF00171">
    <property type="entry name" value="Aldedh"/>
    <property type="match status" value="1"/>
</dbReference>
<proteinExistence type="predicted"/>
<evidence type="ECO:0000313" key="4">
    <source>
        <dbReference type="Proteomes" id="UP001596915"/>
    </source>
</evidence>
<dbReference type="InterPro" id="IPR015590">
    <property type="entry name" value="Aldehyde_DH_dom"/>
</dbReference>
<dbReference type="SUPFAM" id="SSF53720">
    <property type="entry name" value="ALDH-like"/>
    <property type="match status" value="1"/>
</dbReference>
<accession>A0ABW2X790</accession>
<sequence>MTAAAPEGSTGTTTGEAPALDTLLAELAEGERRWAATSLADRGALLTRVHATVAAEAENWVRVASRIKLLPEDSPLVGEEWLSGPYALLTSLDALARTLRTIASGHGPLDGAKFGRAPGGRVTVPVLPLTVRDRLLLNGFSAEVWMPPRVDADTVRRRAGLGALHPERTTGIGLVLGAGNITSIAPLDVLYELVAHNRVVVLKLNPVMGDLEPVYRRALAPLVDHGVLHIVTGGGDVGGHLAHHPDVAHVHITGSLATHDVVAFGPGEEGRARKAAGTPLLGKPMTSELGGVSPVIVVPGTWSAADLRYQAEHIATQRLHNSGHNCIASQVVVVSGDWPQREAFLGHLRDALRMAPARPAWYPGSADRLADAARSHPGAEWQGAEGSRLLVELGGDDATAKVRTTEYFAPVLGVITLPGLGAEFLDRAVEHANRDLFGTLGANIVIDPVTSKRLGGALDRAVAELRYGTVAVNAWTALGFLTATAPWGAFPGHTVADARSGIGVVHNALLIDAPERTVVRGPFRPFPRSVAGGESALFPKPPWFVTARSAALTGRRLTRLAQRPSWARMPAVFAAAFRA</sequence>
<dbReference type="PANTHER" id="PTHR11699">
    <property type="entry name" value="ALDEHYDE DEHYDROGENASE-RELATED"/>
    <property type="match status" value="1"/>
</dbReference>
<organism evidence="3 4">
    <name type="scientific">Streptomyces sanglieri</name>
    <dbReference type="NCBI Taxonomy" id="193460"/>
    <lineage>
        <taxon>Bacteria</taxon>
        <taxon>Bacillati</taxon>
        <taxon>Actinomycetota</taxon>
        <taxon>Actinomycetes</taxon>
        <taxon>Kitasatosporales</taxon>
        <taxon>Streptomycetaceae</taxon>
        <taxon>Streptomyces</taxon>
    </lineage>
</organism>
<reference evidence="4" key="1">
    <citation type="journal article" date="2019" name="Int. J. Syst. Evol. Microbiol.">
        <title>The Global Catalogue of Microorganisms (GCM) 10K type strain sequencing project: providing services to taxonomists for standard genome sequencing and annotation.</title>
        <authorList>
            <consortium name="The Broad Institute Genomics Platform"/>
            <consortium name="The Broad Institute Genome Sequencing Center for Infectious Disease"/>
            <person name="Wu L."/>
            <person name="Ma J."/>
        </authorList>
    </citation>
    <scope>NUCLEOTIDE SEQUENCE [LARGE SCALE GENOMIC DNA]</scope>
    <source>
        <strain evidence="4">JCM 12607</strain>
    </source>
</reference>
<dbReference type="Gene3D" id="3.40.605.10">
    <property type="entry name" value="Aldehyde Dehydrogenase, Chain A, domain 1"/>
    <property type="match status" value="1"/>
</dbReference>
<keyword evidence="4" id="KW-1185">Reference proteome</keyword>
<evidence type="ECO:0000256" key="1">
    <source>
        <dbReference type="ARBA" id="ARBA00023002"/>
    </source>
</evidence>
<comment type="caution">
    <text evidence="3">The sequence shown here is derived from an EMBL/GenBank/DDBJ whole genome shotgun (WGS) entry which is preliminary data.</text>
</comment>
<dbReference type="InterPro" id="IPR016162">
    <property type="entry name" value="Ald_DH_N"/>
</dbReference>
<feature type="domain" description="Aldehyde dehydrogenase" evidence="2">
    <location>
        <begin position="223"/>
        <end position="338"/>
    </location>
</feature>
<dbReference type="EMBL" id="JBHTGL010000008">
    <property type="protein sequence ID" value="MFD0628731.1"/>
    <property type="molecule type" value="Genomic_DNA"/>
</dbReference>
<dbReference type="Gene3D" id="3.40.309.10">
    <property type="entry name" value="Aldehyde Dehydrogenase, Chain A, domain 2"/>
    <property type="match status" value="1"/>
</dbReference>
<evidence type="ECO:0000313" key="3">
    <source>
        <dbReference type="EMBL" id="MFD0628731.1"/>
    </source>
</evidence>
<gene>
    <name evidence="3" type="ORF">ACFQ2K_45040</name>
</gene>
<keyword evidence="1" id="KW-0560">Oxidoreductase</keyword>
<dbReference type="InterPro" id="IPR016161">
    <property type="entry name" value="Ald_DH/histidinol_DH"/>
</dbReference>